<dbReference type="SMART" id="SM00382">
    <property type="entry name" value="AAA"/>
    <property type="match status" value="1"/>
</dbReference>
<geneLocation type="plasmid" evidence="2 3">
    <name>unnamed3</name>
</geneLocation>
<dbReference type="SUPFAM" id="SSF52540">
    <property type="entry name" value="P-loop containing nucleoside triphosphate hydrolases"/>
    <property type="match status" value="1"/>
</dbReference>
<reference evidence="2 3" key="1">
    <citation type="submission" date="2018-11" db="EMBL/GenBank/DDBJ databases">
        <title>Deinococcus shelandsis sp. nov., isolated from South Shetland Islands soil of Antarctica.</title>
        <authorList>
            <person name="Tian J."/>
        </authorList>
    </citation>
    <scope>NUCLEOTIDE SEQUENCE [LARGE SCALE GENOMIC DNA]</scope>
    <source>
        <strain evidence="2 3">S14-83T</strain>
        <plasmid evidence="2 3">unnamed3</plasmid>
    </source>
</reference>
<keyword evidence="3" id="KW-1185">Reference proteome</keyword>
<dbReference type="KEGG" id="dph:EHF33_19940"/>
<dbReference type="PANTHER" id="PTHR37291:SF1">
    <property type="entry name" value="TYPE IV METHYL-DIRECTED RESTRICTION ENZYME ECOKMCRB SUBUNIT"/>
    <property type="match status" value="1"/>
</dbReference>
<evidence type="ECO:0000259" key="1">
    <source>
        <dbReference type="SMART" id="SM00382"/>
    </source>
</evidence>
<accession>A0A3G8YVG3</accession>
<organism evidence="2 3">
    <name type="scientific">Deinococcus psychrotolerans</name>
    <dbReference type="NCBI Taxonomy" id="2489213"/>
    <lineage>
        <taxon>Bacteria</taxon>
        <taxon>Thermotogati</taxon>
        <taxon>Deinococcota</taxon>
        <taxon>Deinococci</taxon>
        <taxon>Deinococcales</taxon>
        <taxon>Deinococcaceae</taxon>
        <taxon>Deinococcus</taxon>
    </lineage>
</organism>
<dbReference type="Proteomes" id="UP000276417">
    <property type="component" value="Plasmid unnamed3"/>
</dbReference>
<dbReference type="PANTHER" id="PTHR37291">
    <property type="entry name" value="5-METHYLCYTOSINE-SPECIFIC RESTRICTION ENZYME B"/>
    <property type="match status" value="1"/>
</dbReference>
<dbReference type="InterPro" id="IPR027417">
    <property type="entry name" value="P-loop_NTPase"/>
</dbReference>
<proteinExistence type="predicted"/>
<dbReference type="GO" id="GO:0016887">
    <property type="term" value="F:ATP hydrolysis activity"/>
    <property type="evidence" value="ECO:0007669"/>
    <property type="project" value="InterPro"/>
</dbReference>
<gene>
    <name evidence="2" type="ORF">EHF33_19940</name>
</gene>
<feature type="domain" description="AAA+ ATPase" evidence="1">
    <location>
        <begin position="530"/>
        <end position="886"/>
    </location>
</feature>
<name>A0A3G8YVG3_9DEIO</name>
<dbReference type="InterPro" id="IPR003593">
    <property type="entry name" value="AAA+_ATPase"/>
</dbReference>
<dbReference type="OrthoDB" id="9781481at2"/>
<dbReference type="InterPro" id="IPR052934">
    <property type="entry name" value="Methyl-DNA_Rec/Restrict_Enz"/>
</dbReference>
<dbReference type="AlphaFoldDB" id="A0A3G8YVG3"/>
<dbReference type="Pfam" id="PF07728">
    <property type="entry name" value="AAA_5"/>
    <property type="match status" value="1"/>
</dbReference>
<evidence type="ECO:0000313" key="3">
    <source>
        <dbReference type="Proteomes" id="UP000276417"/>
    </source>
</evidence>
<evidence type="ECO:0000313" key="2">
    <source>
        <dbReference type="EMBL" id="AZI45186.1"/>
    </source>
</evidence>
<dbReference type="Gene3D" id="3.40.50.300">
    <property type="entry name" value="P-loop containing nucleotide triphosphate hydrolases"/>
    <property type="match status" value="2"/>
</dbReference>
<protein>
    <recommendedName>
        <fullName evidence="1">AAA+ ATPase domain-containing protein</fullName>
    </recommendedName>
</protein>
<dbReference type="InterPro" id="IPR011704">
    <property type="entry name" value="ATPase_dyneun-rel_AAA"/>
</dbReference>
<dbReference type="GO" id="GO:0005524">
    <property type="term" value="F:ATP binding"/>
    <property type="evidence" value="ECO:0007669"/>
    <property type="project" value="InterPro"/>
</dbReference>
<sequence length="1026" mass="113613">MRQIFTCCHGHCGPDGRCHRDRMGKAADTQPFFQRQRSGQRKGRVPVMGEEITPNWQPFLHELSVRLLDFEDRQPEIVQLLQDAGVNVPDDGGALLSEIDPLSALSLICKHKNTERLVQILKNIREKLSLVAQTPSDFTGLPTSDPRSPLLFPYRSTRQPDDIPILWRLTHEAVAGTLQPDTFNRALEIGNVGLSKLTMGLFWINADLYLALNSKNVAYLSELGFPDAAEIVSLETYQATIERARTFAPSFTALSHAAWVSGGPVLPPDRFPLQELQETTASSRAEFSRLTDLGDVQAAKPFMQQTQAKLHNRFGSLLKATVRQSQPKALVVREDTRYTGGKIFAVRVAFQDRSRSGGKGLYFGNLVISVESDSETQANTLMALFGLAHGVDSMGRDTVRLALQKPAAMERVLSALRAVYDLPTSPQLTIVKEVWSGPDFTLTGRADPELEKALHTYAVSVGKPRKLEVLVRVPAEALISAEYPDTMAAVIGYLDGLAAAIDEVVRDMENDDAIEVQPVVPLTVQPQPLHPLNVILYGPPGTGKTYSVARLALERLDPDFLSGERTRQELQDRLTQLQAEGRAVFTTFHQNYAYEDFIEGIKPVPAPDGSGGVTYALVPGILKRLVERASAPVLSGAFSDLNPDGQVWKISLDGTAGSSSTREYCLKHGEARIGYEQVGRFDEAVTLSGAPKAFYEGMEVGDLLLMSAPHTHVQAVGIVTGDYRYEEQVPQGVKADYRNVRAVTWMESSLSLPVKEFIGRNFSQISVYHLDLHVPEVMAFLERAGVLKSAMMTTELPQAHVLIIDEINRGNVAKIFGELITLLEPSKRLGREEATTVELPYSKKPFALPSNVYVIGTMNTADQSLARLDSALRRRFEFVEMFPRPESLVVTADGIDLRRVLYAMNRRLTLLQGRDYTIGHAYFTHLEKSATVTDVARVFRLKVLPLLEEYFFDDWGQIRAVLNDVAKPQEDQLIVPEDAGAWLENWDTPGEVYRVQEAALARVGAFTGIYKGSLTFPFDVSVTPAP</sequence>
<keyword evidence="2" id="KW-0614">Plasmid</keyword>
<dbReference type="EMBL" id="CP034187">
    <property type="protein sequence ID" value="AZI45186.1"/>
    <property type="molecule type" value="Genomic_DNA"/>
</dbReference>